<feature type="transmembrane region" description="Helical" evidence="13">
    <location>
        <begin position="133"/>
        <end position="153"/>
    </location>
</feature>
<reference evidence="15 16" key="1">
    <citation type="submission" date="2021-02" db="EMBL/GenBank/DDBJ databases">
        <title>Alicyclobacillus curvatus sp. nov. and Alicyclobacillus mengziensis sp. nov., two acidophilic bacteria isolated from acid mine drainage.</title>
        <authorList>
            <person name="Huang Y."/>
        </authorList>
    </citation>
    <scope>NUCLEOTIDE SEQUENCE [LARGE SCALE GENOMIC DNA]</scope>
    <source>
        <strain evidence="15 16">S30H14</strain>
    </source>
</reference>
<evidence type="ECO:0000256" key="1">
    <source>
        <dbReference type="ARBA" id="ARBA00000085"/>
    </source>
</evidence>
<gene>
    <name evidence="15" type="ORF">JZ786_23415</name>
</gene>
<evidence type="ECO:0000256" key="4">
    <source>
        <dbReference type="ARBA" id="ARBA00022475"/>
    </source>
</evidence>
<keyword evidence="10 13" id="KW-1133">Transmembrane helix</keyword>
<feature type="transmembrane region" description="Helical" evidence="13">
    <location>
        <begin position="103"/>
        <end position="121"/>
    </location>
</feature>
<dbReference type="Gene3D" id="1.10.287.130">
    <property type="match status" value="1"/>
</dbReference>
<dbReference type="Pfam" id="PF07694">
    <property type="entry name" value="5TM-5TMR_LYT"/>
    <property type="match status" value="1"/>
</dbReference>
<keyword evidence="7" id="KW-0547">Nucleotide-binding</keyword>
<dbReference type="GO" id="GO:0000155">
    <property type="term" value="F:phosphorelay sensor kinase activity"/>
    <property type="evidence" value="ECO:0007669"/>
    <property type="project" value="InterPro"/>
</dbReference>
<keyword evidence="5" id="KW-0808">Transferase</keyword>
<keyword evidence="8" id="KW-0418">Kinase</keyword>
<feature type="domain" description="Signal transduction histidine kinase dimerisation/phosphoacceptor" evidence="14">
    <location>
        <begin position="204"/>
        <end position="270"/>
    </location>
</feature>
<name>A0A9X7Z7F2_9BACL</name>
<keyword evidence="12 13" id="KW-0472">Membrane</keyword>
<comment type="catalytic activity">
    <reaction evidence="1">
        <text>ATP + protein L-histidine = ADP + protein N-phospho-L-histidine.</text>
        <dbReference type="EC" id="2.7.13.3"/>
    </reaction>
</comment>
<evidence type="ECO:0000256" key="10">
    <source>
        <dbReference type="ARBA" id="ARBA00022989"/>
    </source>
</evidence>
<dbReference type="SUPFAM" id="SSF47384">
    <property type="entry name" value="Homodimeric domain of signal transducing histidine kinase"/>
    <property type="match status" value="1"/>
</dbReference>
<dbReference type="GO" id="GO:0071555">
    <property type="term" value="P:cell wall organization"/>
    <property type="evidence" value="ECO:0007669"/>
    <property type="project" value="InterPro"/>
</dbReference>
<comment type="subcellular location">
    <subcellularLocation>
        <location evidence="2">Cell membrane</location>
        <topology evidence="2">Multi-pass membrane protein</topology>
    </subcellularLocation>
</comment>
<keyword evidence="4" id="KW-1003">Cell membrane</keyword>
<feature type="transmembrane region" description="Helical" evidence="13">
    <location>
        <begin position="69"/>
        <end position="91"/>
    </location>
</feature>
<dbReference type="CDD" id="cd00082">
    <property type="entry name" value="HisKA"/>
    <property type="match status" value="1"/>
</dbReference>
<evidence type="ECO:0000256" key="6">
    <source>
        <dbReference type="ARBA" id="ARBA00022692"/>
    </source>
</evidence>
<dbReference type="PANTHER" id="PTHR43065:SF46">
    <property type="entry name" value="C4-DICARBOXYLATE TRANSPORT SENSOR PROTEIN DCTB"/>
    <property type="match status" value="1"/>
</dbReference>
<proteinExistence type="predicted"/>
<feature type="transmembrane region" description="Helical" evidence="13">
    <location>
        <begin position="165"/>
        <end position="183"/>
    </location>
</feature>
<evidence type="ECO:0000256" key="12">
    <source>
        <dbReference type="ARBA" id="ARBA00023136"/>
    </source>
</evidence>
<evidence type="ECO:0000256" key="9">
    <source>
        <dbReference type="ARBA" id="ARBA00022840"/>
    </source>
</evidence>
<dbReference type="GO" id="GO:0005886">
    <property type="term" value="C:plasma membrane"/>
    <property type="evidence" value="ECO:0007669"/>
    <property type="project" value="UniProtKB-SubCell"/>
</dbReference>
<dbReference type="EC" id="2.7.13.3" evidence="3"/>
<organism evidence="15 16">
    <name type="scientific">Alicyclobacillus mengziensis</name>
    <dbReference type="NCBI Taxonomy" id="2931921"/>
    <lineage>
        <taxon>Bacteria</taxon>
        <taxon>Bacillati</taxon>
        <taxon>Bacillota</taxon>
        <taxon>Bacilli</taxon>
        <taxon>Bacillales</taxon>
        <taxon>Alicyclobacillaceae</taxon>
        <taxon>Alicyclobacillus</taxon>
    </lineage>
</organism>
<accession>A0A9X7Z7F2</accession>
<evidence type="ECO:0000256" key="3">
    <source>
        <dbReference type="ARBA" id="ARBA00012438"/>
    </source>
</evidence>
<evidence type="ECO:0000256" key="8">
    <source>
        <dbReference type="ARBA" id="ARBA00022777"/>
    </source>
</evidence>
<evidence type="ECO:0000313" key="16">
    <source>
        <dbReference type="Proteomes" id="UP000663505"/>
    </source>
</evidence>
<dbReference type="GO" id="GO:0005524">
    <property type="term" value="F:ATP binding"/>
    <property type="evidence" value="ECO:0007669"/>
    <property type="project" value="UniProtKB-KW"/>
</dbReference>
<keyword evidence="16" id="KW-1185">Reference proteome</keyword>
<keyword evidence="6 13" id="KW-0812">Transmembrane</keyword>
<dbReference type="Proteomes" id="UP000663505">
    <property type="component" value="Chromosome"/>
</dbReference>
<dbReference type="SMART" id="SM00388">
    <property type="entry name" value="HisKA"/>
    <property type="match status" value="1"/>
</dbReference>
<protein>
    <recommendedName>
        <fullName evidence="3">histidine kinase</fullName>
        <ecNumber evidence="3">2.7.13.3</ecNumber>
    </recommendedName>
</protein>
<feature type="transmembrane region" description="Helical" evidence="13">
    <location>
        <begin position="6"/>
        <end position="28"/>
    </location>
</feature>
<evidence type="ECO:0000259" key="14">
    <source>
        <dbReference type="SMART" id="SM00388"/>
    </source>
</evidence>
<sequence>MYNFIGSSELLLNLCIVIIGTLVLELFYPLIQVRWLRQSFMPAIGTVEMLLCMSLPFSEFNGFTFDLRAVPMIIGPLYGGVSTSIPMLLIYLVCRLMMGGPQVSTGLCIGFLVIVTSWGISRVYNNQLRAKKILTGSIPLVLLLGVFDVIISVRFKNHPHLTTTMFMYDAVNLLVLWTTILAVEYVHENNQLLDEVHRADKLSVLGELAASIAHEIRNPLTVSRGFVQLTMGSHNLSRDEKSHLGMAIDSIDRAHEIINDYLSLAKPKAEVYQTLSLEREVQRVVEMLTPYANMSNVAINIELHSSLCIYGNPQKVMRIFLRAVAKITLDAGWST</sequence>
<keyword evidence="9" id="KW-0067">ATP-binding</keyword>
<dbReference type="PANTHER" id="PTHR43065">
    <property type="entry name" value="SENSOR HISTIDINE KINASE"/>
    <property type="match status" value="1"/>
</dbReference>
<dbReference type="Pfam" id="PF00512">
    <property type="entry name" value="HisKA"/>
    <property type="match status" value="1"/>
</dbReference>
<dbReference type="RefSeq" id="WP_206656660.1">
    <property type="nucleotide sequence ID" value="NZ_CP071182.1"/>
</dbReference>
<feature type="transmembrane region" description="Helical" evidence="13">
    <location>
        <begin position="40"/>
        <end position="57"/>
    </location>
</feature>
<keyword evidence="11" id="KW-0902">Two-component regulatory system</keyword>
<evidence type="ECO:0000256" key="2">
    <source>
        <dbReference type="ARBA" id="ARBA00004651"/>
    </source>
</evidence>
<dbReference type="EMBL" id="CP071182">
    <property type="protein sequence ID" value="QSO47300.1"/>
    <property type="molecule type" value="Genomic_DNA"/>
</dbReference>
<evidence type="ECO:0000256" key="7">
    <source>
        <dbReference type="ARBA" id="ARBA00022741"/>
    </source>
</evidence>
<evidence type="ECO:0000256" key="11">
    <source>
        <dbReference type="ARBA" id="ARBA00023012"/>
    </source>
</evidence>
<evidence type="ECO:0000256" key="13">
    <source>
        <dbReference type="SAM" id="Phobius"/>
    </source>
</evidence>
<dbReference type="InterPro" id="IPR036097">
    <property type="entry name" value="HisK_dim/P_sf"/>
</dbReference>
<evidence type="ECO:0000313" key="15">
    <source>
        <dbReference type="EMBL" id="QSO47300.1"/>
    </source>
</evidence>
<dbReference type="AlphaFoldDB" id="A0A9X7Z7F2"/>
<dbReference type="InterPro" id="IPR003661">
    <property type="entry name" value="HisK_dim/P_dom"/>
</dbReference>
<evidence type="ECO:0000256" key="5">
    <source>
        <dbReference type="ARBA" id="ARBA00022679"/>
    </source>
</evidence>
<dbReference type="InterPro" id="IPR011620">
    <property type="entry name" value="Sig_transdc_His_kinase_LytS_TM"/>
</dbReference>
<dbReference type="KEGG" id="afx:JZ786_23415"/>